<feature type="transmembrane region" description="Helical" evidence="7">
    <location>
        <begin position="529"/>
        <end position="555"/>
    </location>
</feature>
<feature type="transmembrane region" description="Helical" evidence="7">
    <location>
        <begin position="376"/>
        <end position="396"/>
    </location>
</feature>
<dbReference type="Pfam" id="PF02990">
    <property type="entry name" value="EMP70"/>
    <property type="match status" value="1"/>
</dbReference>
<evidence type="ECO:0000313" key="8">
    <source>
        <dbReference type="EMBL" id="CAK7905044.1"/>
    </source>
</evidence>
<organism evidence="8 9">
    <name type="scientific">[Candida] anglica</name>
    <dbReference type="NCBI Taxonomy" id="148631"/>
    <lineage>
        <taxon>Eukaryota</taxon>
        <taxon>Fungi</taxon>
        <taxon>Dikarya</taxon>
        <taxon>Ascomycota</taxon>
        <taxon>Saccharomycotina</taxon>
        <taxon>Pichiomycetes</taxon>
        <taxon>Debaryomycetaceae</taxon>
        <taxon>Kurtzmaniella</taxon>
    </lineage>
</organism>
<feature type="transmembrane region" description="Helical" evidence="7">
    <location>
        <begin position="438"/>
        <end position="461"/>
    </location>
</feature>
<feature type="transmembrane region" description="Helical" evidence="7">
    <location>
        <begin position="338"/>
        <end position="364"/>
    </location>
</feature>
<evidence type="ECO:0000256" key="1">
    <source>
        <dbReference type="ARBA" id="ARBA00004141"/>
    </source>
</evidence>
<keyword evidence="4 7" id="KW-0732">Signal</keyword>
<keyword evidence="3 7" id="KW-0812">Transmembrane</keyword>
<feature type="transmembrane region" description="Helical" evidence="7">
    <location>
        <begin position="567"/>
        <end position="584"/>
    </location>
</feature>
<feature type="transmembrane region" description="Helical" evidence="7">
    <location>
        <begin position="490"/>
        <end position="517"/>
    </location>
</feature>
<evidence type="ECO:0000313" key="9">
    <source>
        <dbReference type="Proteomes" id="UP001497600"/>
    </source>
</evidence>
<evidence type="ECO:0000256" key="7">
    <source>
        <dbReference type="RuleBase" id="RU363079"/>
    </source>
</evidence>
<gene>
    <name evidence="8" type="primary">EMP70</name>
    <name evidence="8" type="ORF">CAAN4_D12244</name>
</gene>
<reference evidence="8 9" key="1">
    <citation type="submission" date="2024-01" db="EMBL/GenBank/DDBJ databases">
        <authorList>
            <consortium name="Genoscope - CEA"/>
            <person name="William W."/>
        </authorList>
    </citation>
    <scope>NUCLEOTIDE SEQUENCE [LARGE SCALE GENOMIC DNA]</scope>
    <source>
        <strain evidence="8 9">29B2s-10</strain>
    </source>
</reference>
<dbReference type="Proteomes" id="UP001497600">
    <property type="component" value="Chromosome D"/>
</dbReference>
<dbReference type="PANTHER" id="PTHR10766">
    <property type="entry name" value="TRANSMEMBRANE 9 SUPERFAMILY PROTEIN"/>
    <property type="match status" value="1"/>
</dbReference>
<comment type="subcellular location">
    <subcellularLocation>
        <location evidence="1">Membrane</location>
        <topology evidence="1">Multi-pass membrane protein</topology>
    </subcellularLocation>
</comment>
<evidence type="ECO:0000256" key="6">
    <source>
        <dbReference type="ARBA" id="ARBA00023136"/>
    </source>
</evidence>
<evidence type="ECO:0000256" key="3">
    <source>
        <dbReference type="ARBA" id="ARBA00022692"/>
    </source>
</evidence>
<feature type="transmembrane region" description="Helical" evidence="7">
    <location>
        <begin position="275"/>
        <end position="296"/>
    </location>
</feature>
<comment type="similarity">
    <text evidence="2 7">Belongs to the nonaspanin (TM9SF) (TC 9.A.2) family.</text>
</comment>
<keyword evidence="6 7" id="KW-0472">Membrane</keyword>
<keyword evidence="5 7" id="KW-1133">Transmembrane helix</keyword>
<dbReference type="PANTHER" id="PTHR10766:SF111">
    <property type="entry name" value="TRANSMEMBRANE 9 SUPERFAMILY MEMBER 2"/>
    <property type="match status" value="1"/>
</dbReference>
<dbReference type="EMBL" id="OZ004256">
    <property type="protein sequence ID" value="CAK7905044.1"/>
    <property type="molecule type" value="Genomic_DNA"/>
</dbReference>
<proteinExistence type="inferred from homology"/>
<feature type="transmembrane region" description="Helical" evidence="7">
    <location>
        <begin position="596"/>
        <end position="626"/>
    </location>
</feature>
<evidence type="ECO:0000256" key="5">
    <source>
        <dbReference type="ARBA" id="ARBA00022989"/>
    </source>
</evidence>
<feature type="chain" id="PRO_5044964339" description="Transmembrane 9 superfamily member" evidence="7">
    <location>
        <begin position="21"/>
        <end position="636"/>
    </location>
</feature>
<feature type="transmembrane region" description="Helical" evidence="7">
    <location>
        <begin position="408"/>
        <end position="432"/>
    </location>
</feature>
<evidence type="ECO:0000256" key="2">
    <source>
        <dbReference type="ARBA" id="ARBA00005227"/>
    </source>
</evidence>
<evidence type="ECO:0000256" key="4">
    <source>
        <dbReference type="ARBA" id="ARBA00022729"/>
    </source>
</evidence>
<protein>
    <recommendedName>
        <fullName evidence="7">Transmembrane 9 superfamily member</fullName>
    </recommendedName>
</protein>
<dbReference type="InterPro" id="IPR004240">
    <property type="entry name" value="EMP70"/>
</dbReference>
<accession>A0ABP0EBK9</accession>
<name>A0ABP0EBK9_9ASCO</name>
<sequence>MMLFYSLLTTLVFLSGLANAFYLPGVAPTNYKKGDTIPLFVNHLTPSLNHYSNAAHKKVNTKTFVYSYDYYYPRFHFCKPNGGPKKQSESLGSIVFGDRIFNSPFDIKMLEEKSCEKLCSSTYGKTDAIFVNRNIRAGYSHNWIIDGLPAAKHIYDPKTNSEFYGSGFGIGEVDEQNLANLFNHFEIKIEYHKRAEDTFRVVGVTVYPMSFDRSKLAKDASKDQLCSSELKSINLDKDGETVVLFTYAVTFEESDTVWATRWDKYLHVYDPKIQWFSLINFSLIVIILGIIIAHILTRTLKNDISKYNEVNLDDEISDESGWKLVHGDVFRPPKQRMFLSVLVGSGVQIFLMILVTIVFALFGLLSPSNRGALSTFMFILYICFSIVSSFVSGYLYRFFGGENWKWNMILTPVLVPGSLFGIFVLLNFFLVFVNSSGAIPFGTLAAIVVIWFVFSIPLSIVGSILSAKRQLISVPVRTNQIPRQIPPQPWYLRTIPIMLMSGIFPFGSIAVEMYFIYSSLWFNKIFYMFGFLFFCFILMLTTTSLISILMIYYTLCSENFKWHWKSLFVGGGCAIYVFIHSLFLTHGETLAGLTSFVLYIGYSFVVSLLVFICCGSVGFLSSLFFVRKIYSEIKID</sequence>
<feature type="signal peptide" evidence="7">
    <location>
        <begin position="1"/>
        <end position="20"/>
    </location>
</feature>
<keyword evidence="9" id="KW-1185">Reference proteome</keyword>